<dbReference type="EMBL" id="JANIEN010000013">
    <property type="protein sequence ID" value="MDT3453118.1"/>
    <property type="molecule type" value="Genomic_DNA"/>
</dbReference>
<protein>
    <submittedName>
        <fullName evidence="1">Uncharacterized protein</fullName>
    </submittedName>
</protein>
<dbReference type="AlphaFoldDB" id="A0A9X3ZLV1"/>
<dbReference type="Proteomes" id="UP001182304">
    <property type="component" value="Unassembled WGS sequence"/>
</dbReference>
<reference evidence="2" key="2">
    <citation type="submission" date="2022-07" db="EMBL/GenBank/DDBJ databases">
        <title>Sequence of Pasteurella multocoda 17BRD-035.</title>
        <authorList>
            <person name="Roy Chowdhury P."/>
            <person name="Alhamami T."/>
            <person name="Trott D.J."/>
            <person name="Djordvevic S.P."/>
        </authorList>
    </citation>
    <scope>NUCLEOTIDE SEQUENCE</scope>
    <source>
        <strain evidence="2">17BRD-035</strain>
    </source>
</reference>
<proteinExistence type="predicted"/>
<gene>
    <name evidence="1" type="ORF">NM948_08160</name>
    <name evidence="2" type="ORF">NQF69_10080</name>
</gene>
<name>A0A9X3ZLV1_PASMD</name>
<evidence type="ECO:0000313" key="2">
    <source>
        <dbReference type="EMBL" id="MDT3453118.1"/>
    </source>
</evidence>
<organism evidence="1 3">
    <name type="scientific">Pasteurella multocida</name>
    <dbReference type="NCBI Taxonomy" id="747"/>
    <lineage>
        <taxon>Bacteria</taxon>
        <taxon>Pseudomonadati</taxon>
        <taxon>Pseudomonadota</taxon>
        <taxon>Gammaproteobacteria</taxon>
        <taxon>Pasteurellales</taxon>
        <taxon>Pasteurellaceae</taxon>
        <taxon>Pasteurella</taxon>
    </lineage>
</organism>
<dbReference type="RefSeq" id="WP_156732470.1">
    <property type="nucleotide sequence ID" value="NZ_CP033598.1"/>
</dbReference>
<evidence type="ECO:0000313" key="1">
    <source>
        <dbReference type="EMBL" id="MDA5623510.1"/>
    </source>
</evidence>
<dbReference type="Proteomes" id="UP001145481">
    <property type="component" value="Unassembled WGS sequence"/>
</dbReference>
<sequence>MQYFDIKKSLPVFCSLLITACSGGGGGGSNNSNHQAHPVNQVPAPVLHVAAKPQQHVEEIQAEEKVVELEPLVNVAQPIESSNLSLTESPKKPADNKISKQWEGESIAKWRKTDFNYSKDAVFTRHLVENPKAIYDTDPNLISKEIQYIKLQLGDNVDNVDAPNYELNLLNENAYYGFYRDSQDMNHVENIYVYGFKKDAENHENLQSLTANYEGEFLFSTATNLNVTVTGRVVLKYQEGKAKGEILERDIDYKLFDISVDKKPNQAILNPVVEALPGSNIKLVNRPNSPDRITVDLHFIKGQDNQENKYIVGQGGNEKYWGVLGLEKKETRAEK</sequence>
<dbReference type="EMBL" id="JANJHC010000017">
    <property type="protein sequence ID" value="MDA5623510.1"/>
    <property type="molecule type" value="Genomic_DNA"/>
</dbReference>
<evidence type="ECO:0000313" key="3">
    <source>
        <dbReference type="Proteomes" id="UP001145481"/>
    </source>
</evidence>
<reference evidence="1" key="1">
    <citation type="submission" date="2022-07" db="EMBL/GenBank/DDBJ databases">
        <title>Genome-based characterization of novel serogroup A variants of Pasteurella multocida.</title>
        <authorList>
            <person name="Prajapati A."/>
            <person name="Yogisharadhya R."/>
            <person name="Mohanty N."/>
            <person name="Chanda M."/>
            <person name="Mendem S.K."/>
            <person name="Siddaramappa S."/>
            <person name="Shivachandra S.B."/>
        </authorList>
    </citation>
    <scope>NUCLEOTIDE SEQUENCE</scope>
    <source>
        <strain evidence="1">NIVEDIPm19</strain>
    </source>
</reference>
<comment type="caution">
    <text evidence="1">The sequence shown here is derived from an EMBL/GenBank/DDBJ whole genome shotgun (WGS) entry which is preliminary data.</text>
</comment>
<dbReference type="PROSITE" id="PS51257">
    <property type="entry name" value="PROKAR_LIPOPROTEIN"/>
    <property type="match status" value="1"/>
</dbReference>
<accession>A0A9X3ZLV1</accession>